<protein>
    <submittedName>
        <fullName evidence="5">Tyrosinase</fullName>
    </submittedName>
</protein>
<name>A0A1E7FM11_9STRA</name>
<dbReference type="InterPro" id="IPR050316">
    <property type="entry name" value="Tyrosinase/Hemocyanin"/>
</dbReference>
<keyword evidence="6" id="KW-1185">Reference proteome</keyword>
<keyword evidence="2" id="KW-0186">Copper</keyword>
<gene>
    <name evidence="5" type="primary">TYR3</name>
    <name evidence="5" type="ORF">FRACYDRAFT_291508</name>
</gene>
<dbReference type="GO" id="GO:0016491">
    <property type="term" value="F:oxidoreductase activity"/>
    <property type="evidence" value="ECO:0007669"/>
    <property type="project" value="InterPro"/>
</dbReference>
<evidence type="ECO:0000256" key="1">
    <source>
        <dbReference type="ARBA" id="ARBA00022723"/>
    </source>
</evidence>
<evidence type="ECO:0000313" key="6">
    <source>
        <dbReference type="Proteomes" id="UP000095751"/>
    </source>
</evidence>
<keyword evidence="1" id="KW-0479">Metal-binding</keyword>
<dbReference type="InterPro" id="IPR002227">
    <property type="entry name" value="Tyrosinase_Cu-bd"/>
</dbReference>
<dbReference type="PANTHER" id="PTHR11474">
    <property type="entry name" value="TYROSINASE FAMILY MEMBER"/>
    <property type="match status" value="1"/>
</dbReference>
<dbReference type="InterPro" id="IPR008922">
    <property type="entry name" value="Di-copper_centre_dom_sf"/>
</dbReference>
<sequence>MRNEIYHKTTLIRMNGNRTNILLDQDEGGGKAAHSSSSLHPAGSNFASIERGIHHRFARFHHDSISEIQAHDTCLFMIWHRVYLLAYENMLRSLEPRFACLTIPFWDVYRDYSKQVSTTNVCRSYATCAKIINDLGGIVQNDDFNELTYFGTKVDGLWHFKSPVQNLRDDRNNIGLIRYDMWFDPIPHEVTILNTTNIVDLFESSNRVEFWEKLHHGIHDAIHDTIGGFMRTNASPIDPIFMPWHSTMDLFDYIWETCYYNSNDIDNDNIEIATNGNGNENGSNTCTYTKEARNFFPNISVLDKDDEVYMKLNNKTDIRDDPLIGRYFSFQADDMKFINFLNIQNLNQHQRFRYADIPKEFIDVLANNTQLCPNGLSSIVNNDGNKKEENAGPVVRGPTTFSSSQLESFKIDWIEQAQVYYNFKAAANNDTSSTSTIQQQIVIDNNNITFLQCLLDAMDYDTIERWAIDSDTFLIQVVKNKRYNKHPSCRDFLSTARGATPVVDLNQNNTSANTLNSNMTISSSSAILQGAPQPSFWFAILLIQVTIKLICHD</sequence>
<organism evidence="5 6">
    <name type="scientific">Fragilariopsis cylindrus CCMP1102</name>
    <dbReference type="NCBI Taxonomy" id="635003"/>
    <lineage>
        <taxon>Eukaryota</taxon>
        <taxon>Sar</taxon>
        <taxon>Stramenopiles</taxon>
        <taxon>Ochrophyta</taxon>
        <taxon>Bacillariophyta</taxon>
        <taxon>Bacillariophyceae</taxon>
        <taxon>Bacillariophycidae</taxon>
        <taxon>Bacillariales</taxon>
        <taxon>Bacillariaceae</taxon>
        <taxon>Fragilariopsis</taxon>
    </lineage>
</organism>
<dbReference type="OrthoDB" id="156308at2759"/>
<dbReference type="Gene3D" id="1.10.1280.10">
    <property type="entry name" value="Di-copper center containing domain from catechol oxidase"/>
    <property type="match status" value="1"/>
</dbReference>
<dbReference type="Pfam" id="PF00264">
    <property type="entry name" value="Tyrosinase"/>
    <property type="match status" value="1"/>
</dbReference>
<dbReference type="PROSITE" id="PS00498">
    <property type="entry name" value="TYROSINASE_2"/>
    <property type="match status" value="1"/>
</dbReference>
<feature type="domain" description="Tyrosinase copper-binding" evidence="3">
    <location>
        <begin position="71"/>
        <end position="88"/>
    </location>
</feature>
<evidence type="ECO:0000259" key="3">
    <source>
        <dbReference type="PROSITE" id="PS00497"/>
    </source>
</evidence>
<evidence type="ECO:0000313" key="5">
    <source>
        <dbReference type="EMBL" id="OEU19209.1"/>
    </source>
</evidence>
<reference evidence="5 6" key="1">
    <citation type="submission" date="2016-09" db="EMBL/GenBank/DDBJ databases">
        <title>Extensive genetic diversity and differential bi-allelic expression allows diatom success in the polar Southern Ocean.</title>
        <authorList>
            <consortium name="DOE Joint Genome Institute"/>
            <person name="Mock T."/>
            <person name="Otillar R.P."/>
            <person name="Strauss J."/>
            <person name="Dupont C."/>
            <person name="Frickenhaus S."/>
            <person name="Maumus F."/>
            <person name="Mcmullan M."/>
            <person name="Sanges R."/>
            <person name="Schmutz J."/>
            <person name="Toseland A."/>
            <person name="Valas R."/>
            <person name="Veluchamy A."/>
            <person name="Ward B.J."/>
            <person name="Allen A."/>
            <person name="Barry K."/>
            <person name="Falciatore A."/>
            <person name="Ferrante M."/>
            <person name="Fortunato A.E."/>
            <person name="Gloeckner G."/>
            <person name="Gruber A."/>
            <person name="Hipkin R."/>
            <person name="Janech M."/>
            <person name="Kroth P."/>
            <person name="Leese F."/>
            <person name="Lindquist E."/>
            <person name="Lyon B.R."/>
            <person name="Martin J."/>
            <person name="Mayer C."/>
            <person name="Parker M."/>
            <person name="Quesneville H."/>
            <person name="Raymond J."/>
            <person name="Uhlig C."/>
            <person name="Valentin K.U."/>
            <person name="Worden A.Z."/>
            <person name="Armbrust E.V."/>
            <person name="Bowler C."/>
            <person name="Green B."/>
            <person name="Moulton V."/>
            <person name="Van Oosterhout C."/>
            <person name="Grigoriev I."/>
        </authorList>
    </citation>
    <scope>NUCLEOTIDE SEQUENCE [LARGE SCALE GENOMIC DNA]</scope>
    <source>
        <strain evidence="5 6">CCMP1102</strain>
    </source>
</reference>
<proteinExistence type="predicted"/>
<dbReference type="PRINTS" id="PR00092">
    <property type="entry name" value="TYROSINASE"/>
</dbReference>
<dbReference type="AlphaFoldDB" id="A0A1E7FM11"/>
<dbReference type="PROSITE" id="PS00497">
    <property type="entry name" value="TYROSINASE_1"/>
    <property type="match status" value="1"/>
</dbReference>
<dbReference type="KEGG" id="fcy:FRACYDRAFT_291508"/>
<dbReference type="SUPFAM" id="SSF48056">
    <property type="entry name" value="Di-copper centre-containing domain"/>
    <property type="match status" value="1"/>
</dbReference>
<dbReference type="EMBL" id="KV784356">
    <property type="protein sequence ID" value="OEU19209.1"/>
    <property type="molecule type" value="Genomic_DNA"/>
</dbReference>
<dbReference type="PANTHER" id="PTHR11474:SF126">
    <property type="entry name" value="TYROSINASE-LIKE PROTEIN TYR-1-RELATED"/>
    <property type="match status" value="1"/>
</dbReference>
<dbReference type="GO" id="GO:0046872">
    <property type="term" value="F:metal ion binding"/>
    <property type="evidence" value="ECO:0007669"/>
    <property type="project" value="UniProtKB-KW"/>
</dbReference>
<feature type="domain" description="Tyrosinase copper-binding" evidence="4">
    <location>
        <begin position="238"/>
        <end position="249"/>
    </location>
</feature>
<dbReference type="Proteomes" id="UP000095751">
    <property type="component" value="Unassembled WGS sequence"/>
</dbReference>
<evidence type="ECO:0000259" key="4">
    <source>
        <dbReference type="PROSITE" id="PS00498"/>
    </source>
</evidence>
<evidence type="ECO:0000256" key="2">
    <source>
        <dbReference type="ARBA" id="ARBA00023008"/>
    </source>
</evidence>
<accession>A0A1E7FM11</accession>
<dbReference type="InParanoid" id="A0A1E7FM11"/>